<feature type="compositionally biased region" description="Basic and acidic residues" evidence="1">
    <location>
        <begin position="355"/>
        <end position="368"/>
    </location>
</feature>
<dbReference type="EMBL" id="KV441549">
    <property type="protein sequence ID" value="OAG10681.1"/>
    <property type="molecule type" value="Genomic_DNA"/>
</dbReference>
<evidence type="ECO:0000313" key="4">
    <source>
        <dbReference type="EMBL" id="OAG10681.1"/>
    </source>
</evidence>
<organism evidence="4 5">
    <name type="scientific">Paraphaeosphaeria sporulosa</name>
    <dbReference type="NCBI Taxonomy" id="1460663"/>
    <lineage>
        <taxon>Eukaryota</taxon>
        <taxon>Fungi</taxon>
        <taxon>Dikarya</taxon>
        <taxon>Ascomycota</taxon>
        <taxon>Pezizomycotina</taxon>
        <taxon>Dothideomycetes</taxon>
        <taxon>Pleosporomycetidae</taxon>
        <taxon>Pleosporales</taxon>
        <taxon>Massarineae</taxon>
        <taxon>Didymosphaeriaceae</taxon>
        <taxon>Paraphaeosphaeria</taxon>
    </lineage>
</organism>
<reference evidence="4 5" key="1">
    <citation type="submission" date="2016-05" db="EMBL/GenBank/DDBJ databases">
        <title>Comparative analysis of secretome profiles of manganese(II)-oxidizing ascomycete fungi.</title>
        <authorList>
            <consortium name="DOE Joint Genome Institute"/>
            <person name="Zeiner C.A."/>
            <person name="Purvine S.O."/>
            <person name="Zink E.M."/>
            <person name="Wu S."/>
            <person name="Pasa-Tolic L."/>
            <person name="Chaput D.L."/>
            <person name="Haridas S."/>
            <person name="Grigoriev I.V."/>
            <person name="Santelli C.M."/>
            <person name="Hansel C.M."/>
        </authorList>
    </citation>
    <scope>NUCLEOTIDE SEQUENCE [LARGE SCALE GENOMIC DNA]</scope>
    <source>
        <strain evidence="4 5">AP3s5-JAC2a</strain>
    </source>
</reference>
<feature type="region of interest" description="Disordered" evidence="1">
    <location>
        <begin position="349"/>
        <end position="368"/>
    </location>
</feature>
<dbReference type="GeneID" id="28761260"/>
<dbReference type="Pfam" id="PF11443">
    <property type="entry name" value="DUF2828"/>
    <property type="match status" value="1"/>
</dbReference>
<gene>
    <name evidence="4" type="ORF">CC84DRAFT_1161563</name>
</gene>
<sequence length="949" mass="105044">MPATALYMSILIHQFNLLAPYPSAILKCALSDSSMYHQPHICSLHASARVQLPLLGSWQWVKGRVLQVKLTEVVSRLPLTHHQTRAPSYSSQRTYTAALSSSTSSRHYASRYFTAPTNVALIAEMSTGSHQNDTAPNLAILPPTDLTGSAKKQPRIAASQNEDFPAVKPSILDSSFPVLLPYDEALFMQQGEFDALVTELVGGRKDSPIKRLAKVETGYDPVHKAPFITGLEKHAAHDRTAEHLAKENEALTENQDVTYISSKDPLVDLFHDLGQNTSSDQLKSLLEDAWTKDPLTTLKIIFNARSIHLGKSSKIAAYKALGWLAENHPHTLLTNLVWLTRPVIEKKAPGASGDTDVKMPDENDHPESDLVILSQPTKNITSEDFDMIDAEEAIPTNEMAINIEGAHVSADEAEAESLLKAHDVRFGVSHGYYKDLLNILVFASNDQLKFDGDPSALLTQKQDRARGWRKRVQWDAAEAKAKRKLWRNQQNERVTRKLQEDPFYRALHLTVARIFAWQLQEDRKLLDSGEKSHLRNLSLAAKWAPSFGEFHDKWTTVSSSIAEILAPRLTKYDSKGSNTERETYLRHAREHFRREYTSPLRKALAVVERDIAAQTFSNIKYDRVPSIAMDRYSALFAKKDNEHFSTYIKNVAAGKARISGATLLPSKLVAKARSLRGISGASGAAAVAREVVDEQWKTLVQRIKDSGALSSSIAVCDVSGSMMEPQLPDHTTPLDAAIGLSLLVADVTAPPFGGGFITFSSSPSYVSIGGPTDTRGLIEKVRAMEKAAWGMSTNFTAVFEDVILPMALANKLTQDEMVKQIFVFSDMQFDAALYGHERWTSSYIRIQRKYADAGYEMPKLVFWNMADSSTDKPVTMNMQNTALLSGYSQGMLKVFLEGGSFEAEVDKVSLDEGNGDGTVVAKQDEKEDPLALVEKAVGHPAYAMLKVVD</sequence>
<evidence type="ECO:0000256" key="1">
    <source>
        <dbReference type="SAM" id="MobiDB-lite"/>
    </source>
</evidence>
<evidence type="ECO:0000313" key="5">
    <source>
        <dbReference type="Proteomes" id="UP000077069"/>
    </source>
</evidence>
<proteinExistence type="predicted"/>
<dbReference type="InParanoid" id="A0A177CTY5"/>
<dbReference type="OrthoDB" id="1149618at2759"/>
<dbReference type="InterPro" id="IPR011205">
    <property type="entry name" value="UCP015417_vWA"/>
</dbReference>
<name>A0A177CTY5_9PLEO</name>
<feature type="domain" description="DUF2828" evidence="2">
    <location>
        <begin position="252"/>
        <end position="709"/>
    </location>
</feature>
<dbReference type="InterPro" id="IPR036465">
    <property type="entry name" value="vWFA_dom_sf"/>
</dbReference>
<dbReference type="AlphaFoldDB" id="A0A177CTY5"/>
<dbReference type="RefSeq" id="XP_018041046.1">
    <property type="nucleotide sequence ID" value="XM_018177774.1"/>
</dbReference>
<dbReference type="InterPro" id="IPR058580">
    <property type="entry name" value="DUF2828"/>
</dbReference>
<dbReference type="PANTHER" id="PTHR31373">
    <property type="entry name" value="OS06G0652100 PROTEIN"/>
    <property type="match status" value="1"/>
</dbReference>
<dbReference type="InterPro" id="IPR056690">
    <property type="entry name" value="DUF7788"/>
</dbReference>
<dbReference type="PANTHER" id="PTHR31373:SF27">
    <property type="entry name" value="TROVE DOMAIN-CONTAINING PROTEIN"/>
    <property type="match status" value="1"/>
</dbReference>
<dbReference type="Pfam" id="PF25043">
    <property type="entry name" value="DUF7788"/>
    <property type="match status" value="1"/>
</dbReference>
<dbReference type="Proteomes" id="UP000077069">
    <property type="component" value="Unassembled WGS sequence"/>
</dbReference>
<accession>A0A177CTY5</accession>
<evidence type="ECO:0000259" key="3">
    <source>
        <dbReference type="Pfam" id="PF25043"/>
    </source>
</evidence>
<keyword evidence="5" id="KW-1185">Reference proteome</keyword>
<dbReference type="SUPFAM" id="SSF53300">
    <property type="entry name" value="vWA-like"/>
    <property type="match status" value="1"/>
</dbReference>
<feature type="domain" description="DUF7788" evidence="3">
    <location>
        <begin position="711"/>
        <end position="937"/>
    </location>
</feature>
<evidence type="ECO:0000259" key="2">
    <source>
        <dbReference type="Pfam" id="PF11443"/>
    </source>
</evidence>
<dbReference type="Gene3D" id="3.40.50.410">
    <property type="entry name" value="von Willebrand factor, type A domain"/>
    <property type="match status" value="1"/>
</dbReference>
<protein>
    <submittedName>
        <fullName evidence="4">Uncharacterized protein</fullName>
    </submittedName>
</protein>